<dbReference type="EMBL" id="JAGQAF010000006">
    <property type="protein sequence ID" value="MCE8538014.1"/>
    <property type="molecule type" value="Genomic_DNA"/>
</dbReference>
<name>A0A9Q3WLB3_9RHOB</name>
<protein>
    <submittedName>
        <fullName evidence="2">Uncharacterized protein</fullName>
    </submittedName>
</protein>
<gene>
    <name evidence="2" type="ORF">KBY27_11165</name>
</gene>
<accession>A0A9Q3WLB3</accession>
<sequence>MTAETIPTNGLGSGGLAAEPGLSSTEPAEALRSVSDDDCHHLFGANAELYNRMMSAMAAEECYDSMSWCYGGSGLAGTIRGEM</sequence>
<comment type="caution">
    <text evidence="2">The sequence shown here is derived from an EMBL/GenBank/DDBJ whole genome shotgun (WGS) entry which is preliminary data.</text>
</comment>
<organism evidence="2 3">
    <name type="scientific">Ruegeria pomeroyi</name>
    <dbReference type="NCBI Taxonomy" id="89184"/>
    <lineage>
        <taxon>Bacteria</taxon>
        <taxon>Pseudomonadati</taxon>
        <taxon>Pseudomonadota</taxon>
        <taxon>Alphaproteobacteria</taxon>
        <taxon>Rhodobacterales</taxon>
        <taxon>Roseobacteraceae</taxon>
        <taxon>Ruegeria</taxon>
    </lineage>
</organism>
<evidence type="ECO:0000313" key="3">
    <source>
        <dbReference type="Proteomes" id="UP000813672"/>
    </source>
</evidence>
<dbReference type="Proteomes" id="UP000813672">
    <property type="component" value="Unassembled WGS sequence"/>
</dbReference>
<proteinExistence type="predicted"/>
<dbReference type="AlphaFoldDB" id="A0A9Q3WLB3"/>
<evidence type="ECO:0000256" key="1">
    <source>
        <dbReference type="SAM" id="MobiDB-lite"/>
    </source>
</evidence>
<feature type="region of interest" description="Disordered" evidence="1">
    <location>
        <begin position="1"/>
        <end position="31"/>
    </location>
</feature>
<evidence type="ECO:0000313" key="2">
    <source>
        <dbReference type="EMBL" id="MCE8538014.1"/>
    </source>
</evidence>
<feature type="compositionally biased region" description="Polar residues" evidence="1">
    <location>
        <begin position="1"/>
        <end position="10"/>
    </location>
</feature>
<dbReference type="RefSeq" id="WP_234219837.1">
    <property type="nucleotide sequence ID" value="NZ_JAGQAF010000006.1"/>
</dbReference>
<reference evidence="2" key="1">
    <citation type="journal article" date="2021" name="Environ. Microbiol.">
        <title>Cryptic niche differentiation of novel sediment ecotypes of Rugeria pomeroyi correlates with nitrate respiration.</title>
        <authorList>
            <person name="Lin X."/>
            <person name="McNichol J."/>
            <person name="Chu X."/>
            <person name="Qian Y."/>
            <person name="Luo H."/>
        </authorList>
    </citation>
    <scope>NUCLEOTIDE SEQUENCE</scope>
    <source>
        <strain evidence="2">SZCCDBB064</strain>
    </source>
</reference>